<accession>A0A543P0I3</accession>
<organism evidence="2 3">
    <name type="scientific">Blastococcus colisei</name>
    <dbReference type="NCBI Taxonomy" id="1564162"/>
    <lineage>
        <taxon>Bacteria</taxon>
        <taxon>Bacillati</taxon>
        <taxon>Actinomycetota</taxon>
        <taxon>Actinomycetes</taxon>
        <taxon>Geodermatophilales</taxon>
        <taxon>Geodermatophilaceae</taxon>
        <taxon>Blastococcus</taxon>
    </lineage>
</organism>
<gene>
    <name evidence="2" type="ORF">FHU33_4276</name>
</gene>
<keyword evidence="3" id="KW-1185">Reference proteome</keyword>
<dbReference type="InterPro" id="IPR017853">
    <property type="entry name" value="GH"/>
</dbReference>
<dbReference type="EMBL" id="VFQE01000002">
    <property type="protein sequence ID" value="TQN37614.1"/>
    <property type="molecule type" value="Genomic_DNA"/>
</dbReference>
<feature type="signal peptide" evidence="1">
    <location>
        <begin position="1"/>
        <end position="27"/>
    </location>
</feature>
<evidence type="ECO:0000256" key="1">
    <source>
        <dbReference type="SAM" id="SignalP"/>
    </source>
</evidence>
<comment type="caution">
    <text evidence="2">The sequence shown here is derived from an EMBL/GenBank/DDBJ whole genome shotgun (WGS) entry which is preliminary data.</text>
</comment>
<reference evidence="2 3" key="1">
    <citation type="submission" date="2019-06" db="EMBL/GenBank/DDBJ databases">
        <title>Sequencing the genomes of 1000 actinobacteria strains.</title>
        <authorList>
            <person name="Klenk H.-P."/>
        </authorList>
    </citation>
    <scope>NUCLEOTIDE SEQUENCE [LARGE SCALE GENOMIC DNA]</scope>
    <source>
        <strain evidence="2 3">DSM 46837</strain>
    </source>
</reference>
<evidence type="ECO:0000313" key="2">
    <source>
        <dbReference type="EMBL" id="TQN37614.1"/>
    </source>
</evidence>
<proteinExistence type="predicted"/>
<dbReference type="Proteomes" id="UP000319865">
    <property type="component" value="Unassembled WGS sequence"/>
</dbReference>
<dbReference type="AlphaFoldDB" id="A0A543P0I3"/>
<dbReference type="OrthoDB" id="9779955at2"/>
<keyword evidence="1" id="KW-0732">Signal</keyword>
<feature type="chain" id="PRO_5021893131" evidence="1">
    <location>
        <begin position="28"/>
        <end position="270"/>
    </location>
</feature>
<sequence length="270" mass="29315">MASSAWRAAVVAFGAMAVVVVPGTASAAPTEVGYDVSYPQCDTDLPRDRAFAVVGVNGGLSTRANPCLQEQLTWAWESSGEVEEQPPAQVYLNTANPGQVIDQVTTWPTSGSTPYGSCDGTNSMACSWEYGWERAQNSVLSFFTPAARAARLDSQPARYVWWLDVETMNTWQYGSDEARARNRATLEGMTEYLHSRDARVGVYSTGYQWSQIVGEVDDDSVLADLDSWLAGSVTDEQAEAACDDDPLVPDGEVVLSQYVPDDLDHNVSCD</sequence>
<dbReference type="SUPFAM" id="SSF51445">
    <property type="entry name" value="(Trans)glycosidases"/>
    <property type="match status" value="1"/>
</dbReference>
<evidence type="ECO:0000313" key="3">
    <source>
        <dbReference type="Proteomes" id="UP000319865"/>
    </source>
</evidence>
<dbReference type="Gene3D" id="3.20.20.80">
    <property type="entry name" value="Glycosidases"/>
    <property type="match status" value="1"/>
</dbReference>
<name>A0A543P0I3_9ACTN</name>
<protein>
    <submittedName>
        <fullName evidence="2">Uncharacterized protein</fullName>
    </submittedName>
</protein>
<dbReference type="RefSeq" id="WP_142027562.1">
    <property type="nucleotide sequence ID" value="NZ_VFQE01000002.1"/>
</dbReference>